<keyword evidence="1" id="KW-0472">Membrane</keyword>
<reference evidence="2 3" key="1">
    <citation type="submission" date="2019-02" db="EMBL/GenBank/DDBJ databases">
        <title>Genome sequencing of the rare red list fungi Bondarzewia mesenterica.</title>
        <authorList>
            <person name="Buettner E."/>
            <person name="Kellner H."/>
        </authorList>
    </citation>
    <scope>NUCLEOTIDE SEQUENCE [LARGE SCALE GENOMIC DNA]</scope>
    <source>
        <strain evidence="2 3">DSM 108281</strain>
    </source>
</reference>
<dbReference type="AlphaFoldDB" id="A0A4S4LFE1"/>
<name>A0A4S4LFE1_9AGAM</name>
<sequence length="267" mass="26327">MSSRPTPTGPQSEELFGFRGGARFRTPLLADPVYNIDLQTARESIFDPFPLLTHFLSFSTSSPTSPASEITTMFANVHLKFCAAALFVAVACASPNDKRQDIGSAIDSLTSVAGSGISEVTSVVGSGISVATSVVGSAGNQATSAAGSVFTEATSGGGQILTHVTSFGGKAFTEVSSVGGQVITLATSGAGVVTSFGGSVYTVATGNVVSAASSVASAASSAGSAASSAVTSASAGHMAMPSHIGIPLLTSVAAIAGGIFFGAWTTL</sequence>
<feature type="transmembrane region" description="Helical" evidence="1">
    <location>
        <begin position="244"/>
        <end position="264"/>
    </location>
</feature>
<accession>A0A4S4LFE1</accession>
<evidence type="ECO:0000256" key="1">
    <source>
        <dbReference type="SAM" id="Phobius"/>
    </source>
</evidence>
<proteinExistence type="predicted"/>
<dbReference type="Proteomes" id="UP000310158">
    <property type="component" value="Unassembled WGS sequence"/>
</dbReference>
<keyword evidence="1" id="KW-1133">Transmembrane helix</keyword>
<gene>
    <name evidence="2" type="ORF">EW146_g8346</name>
</gene>
<dbReference type="EMBL" id="SGPL01000566">
    <property type="protein sequence ID" value="THH10529.1"/>
    <property type="molecule type" value="Genomic_DNA"/>
</dbReference>
<evidence type="ECO:0000313" key="2">
    <source>
        <dbReference type="EMBL" id="THH10529.1"/>
    </source>
</evidence>
<keyword evidence="1" id="KW-0812">Transmembrane</keyword>
<protein>
    <submittedName>
        <fullName evidence="2">Uncharacterized protein</fullName>
    </submittedName>
</protein>
<comment type="caution">
    <text evidence="2">The sequence shown here is derived from an EMBL/GenBank/DDBJ whole genome shotgun (WGS) entry which is preliminary data.</text>
</comment>
<dbReference type="OrthoDB" id="4095724at2759"/>
<keyword evidence="3" id="KW-1185">Reference proteome</keyword>
<evidence type="ECO:0000313" key="3">
    <source>
        <dbReference type="Proteomes" id="UP000310158"/>
    </source>
</evidence>
<organism evidence="2 3">
    <name type="scientific">Bondarzewia mesenterica</name>
    <dbReference type="NCBI Taxonomy" id="1095465"/>
    <lineage>
        <taxon>Eukaryota</taxon>
        <taxon>Fungi</taxon>
        <taxon>Dikarya</taxon>
        <taxon>Basidiomycota</taxon>
        <taxon>Agaricomycotina</taxon>
        <taxon>Agaricomycetes</taxon>
        <taxon>Russulales</taxon>
        <taxon>Bondarzewiaceae</taxon>
        <taxon>Bondarzewia</taxon>
    </lineage>
</organism>